<accession>V4A8U1</accession>
<dbReference type="OMA" id="XQTHKES"/>
<dbReference type="PANTHER" id="PTHR34239:SF2">
    <property type="entry name" value="TRANSPOSABLE ELEMENT P TRANSPOSASE_THAP9 CONSERVED DOMAIN-CONTAINING PROTEIN"/>
    <property type="match status" value="1"/>
</dbReference>
<sequence>MASAQLLDIGTIKTNNNPSVGANNQKGKKKHEVHSSPCGFGFERFCGHFKCFEGNSGKSCITVMMVTLALIMQAGKKLRVKDKCDVPVIDELASLVDRWFREEIEEDHWFELIKTIARRENCTLVNIKTNQFVWGFLTVSTKIADKKIQNAQTSLVKGAIIVTKLTDVFGRASNEGSDDNLEKALEALALLGHANKQLCFLRRENMKPNMKGEYSHLCSQTLKYTDHLFGDEVSKTVKDISDCSRISNKIS</sequence>
<protein>
    <submittedName>
        <fullName evidence="1">Uncharacterized protein</fullName>
    </submittedName>
</protein>
<dbReference type="EMBL" id="KB202283">
    <property type="protein sequence ID" value="ESO91460.1"/>
    <property type="molecule type" value="Genomic_DNA"/>
</dbReference>
<gene>
    <name evidence="1" type="ORF">LOTGIDRAFT_153904</name>
</gene>
<evidence type="ECO:0000313" key="2">
    <source>
        <dbReference type="Proteomes" id="UP000030746"/>
    </source>
</evidence>
<dbReference type="PANTHER" id="PTHR34239">
    <property type="entry name" value="APPLE DOMAIN-CONTAINING PROTEIN"/>
    <property type="match status" value="1"/>
</dbReference>
<dbReference type="OrthoDB" id="5988333at2759"/>
<dbReference type="Proteomes" id="UP000030746">
    <property type="component" value="Unassembled WGS sequence"/>
</dbReference>
<name>V4A8U1_LOTGI</name>
<organism evidence="1 2">
    <name type="scientific">Lottia gigantea</name>
    <name type="common">Giant owl limpet</name>
    <dbReference type="NCBI Taxonomy" id="225164"/>
    <lineage>
        <taxon>Eukaryota</taxon>
        <taxon>Metazoa</taxon>
        <taxon>Spiralia</taxon>
        <taxon>Lophotrochozoa</taxon>
        <taxon>Mollusca</taxon>
        <taxon>Gastropoda</taxon>
        <taxon>Patellogastropoda</taxon>
        <taxon>Lottioidea</taxon>
        <taxon>Lottiidae</taxon>
        <taxon>Lottia</taxon>
    </lineage>
</organism>
<proteinExistence type="predicted"/>
<dbReference type="RefSeq" id="XP_009058148.1">
    <property type="nucleotide sequence ID" value="XM_009059900.1"/>
</dbReference>
<dbReference type="AlphaFoldDB" id="V4A8U1"/>
<evidence type="ECO:0000313" key="1">
    <source>
        <dbReference type="EMBL" id="ESO91460.1"/>
    </source>
</evidence>
<dbReference type="CTD" id="20236146"/>
<dbReference type="GeneID" id="20236146"/>
<reference evidence="1 2" key="1">
    <citation type="journal article" date="2013" name="Nature">
        <title>Insights into bilaterian evolution from three spiralian genomes.</title>
        <authorList>
            <person name="Simakov O."/>
            <person name="Marletaz F."/>
            <person name="Cho S.J."/>
            <person name="Edsinger-Gonzales E."/>
            <person name="Havlak P."/>
            <person name="Hellsten U."/>
            <person name="Kuo D.H."/>
            <person name="Larsson T."/>
            <person name="Lv J."/>
            <person name="Arendt D."/>
            <person name="Savage R."/>
            <person name="Osoegawa K."/>
            <person name="de Jong P."/>
            <person name="Grimwood J."/>
            <person name="Chapman J.A."/>
            <person name="Shapiro H."/>
            <person name="Aerts A."/>
            <person name="Otillar R.P."/>
            <person name="Terry A.Y."/>
            <person name="Boore J.L."/>
            <person name="Grigoriev I.V."/>
            <person name="Lindberg D.R."/>
            <person name="Seaver E.C."/>
            <person name="Weisblat D.A."/>
            <person name="Putnam N.H."/>
            <person name="Rokhsar D.S."/>
        </authorList>
    </citation>
    <scope>NUCLEOTIDE SEQUENCE [LARGE SCALE GENOMIC DNA]</scope>
</reference>
<dbReference type="HOGENOM" id="CLU_096946_0_0_1"/>
<keyword evidence="2" id="KW-1185">Reference proteome</keyword>
<dbReference type="KEGG" id="lgi:LOTGIDRAFT_153904"/>